<keyword evidence="2" id="KW-0479">Metal-binding</keyword>
<dbReference type="Gene3D" id="3.40.950.10">
    <property type="entry name" value="Fe-only Hydrogenase (Larger Subunit), Chain L, domain 3"/>
    <property type="match status" value="1"/>
</dbReference>
<dbReference type="Proteomes" id="UP001320148">
    <property type="component" value="Chromosome"/>
</dbReference>
<dbReference type="RefSeq" id="WP_236889156.1">
    <property type="nucleotide sequence ID" value="NZ_AP024488.1"/>
</dbReference>
<evidence type="ECO:0000256" key="3">
    <source>
        <dbReference type="ARBA" id="ARBA00023004"/>
    </source>
</evidence>
<feature type="domain" description="4Fe-4S ferredoxin-type" evidence="9">
    <location>
        <begin position="7"/>
        <end position="36"/>
    </location>
</feature>
<keyword evidence="12" id="KW-1185">Reference proteome</keyword>
<feature type="domain" description="4Fe-4S" evidence="10">
    <location>
        <begin position="381"/>
        <end position="442"/>
    </location>
</feature>
<evidence type="ECO:0000259" key="8">
    <source>
        <dbReference type="PROSITE" id="PS50111"/>
    </source>
</evidence>
<dbReference type="Gene3D" id="1.10.15.40">
    <property type="entry name" value="Electron transport complex subunit B, putative Fe-S cluster"/>
    <property type="match status" value="1"/>
</dbReference>
<dbReference type="InterPro" id="IPR004108">
    <property type="entry name" value="Fe_hydrogenase_lsu_C"/>
</dbReference>
<dbReference type="PROSITE" id="PS00198">
    <property type="entry name" value="4FE4S_FER_1"/>
    <property type="match status" value="1"/>
</dbReference>
<sequence length="645" mass="70330">MGLPLVEVISVDEEKCVNCYVCIAACPVKFCNDASGEALAIDHAMCIGCGACVRACSHNARTMRDDTDAFLADAKREKMVAIVAPAVACAFPGNYLNLNGWLKSMGVEAVFDVSFGAELTVRSYLEYMKAKDTACVIAQPCPAIVNYIEIYAPELIPHLAPADSPMLHTIKMIKEFYPVYRNHKVAVISPCLAKKREYVETGLGDYNVTMSGLADHFKAENIRLERFAATEFDNPPAERAVLFSTPGGLLRTAERWSGEVRNKARKIEGPAVVYPYLSGLKKSVEEGVAPVLVDCLNCDHGCNGGTATPAHAFSPDRLEHEIEKRNAKMQDAYRKRGPASDKRSRKALEKLLGDYWKPGLYNRSYTDRSRDNKIRKPSERELSSIYTTMGKLSAADIFNCSACGYNSCETMAVAIFNGINKPENCAHFIMNENRKLIERINARAMQDEEIANIDRSTRDLSSNMQMISGNIDELNSSIAEISRNVQESKDVAVDASQNVKGSGEAFAGLQAASNEIPDVLQFINDTVDNLTLLALNAKIEAARAGEAGKGFDVVAMEVKSLADSTSGAVVRIRETTDKIQHASAGVTRAMEALSKLVEKLEEYQISIAAAVEQQTTNTHNASGILQDLATAVDDIHTNISRVAAG</sequence>
<dbReference type="Pfam" id="PF13237">
    <property type="entry name" value="Fer4_10"/>
    <property type="match status" value="1"/>
</dbReference>
<feature type="coiled-coil region" evidence="7">
    <location>
        <begin position="586"/>
        <end position="613"/>
    </location>
</feature>
<dbReference type="Gene3D" id="1.10.287.950">
    <property type="entry name" value="Methyl-accepting chemotaxis protein"/>
    <property type="match status" value="1"/>
</dbReference>
<organism evidence="11 12">
    <name type="scientific">Desulfoluna limicola</name>
    <dbReference type="NCBI Taxonomy" id="2810562"/>
    <lineage>
        <taxon>Bacteria</taxon>
        <taxon>Pseudomonadati</taxon>
        <taxon>Thermodesulfobacteriota</taxon>
        <taxon>Desulfobacteria</taxon>
        <taxon>Desulfobacterales</taxon>
        <taxon>Desulfolunaceae</taxon>
        <taxon>Desulfoluna</taxon>
    </lineage>
</organism>
<evidence type="ECO:0000259" key="10">
    <source>
        <dbReference type="PROSITE" id="PS51656"/>
    </source>
</evidence>
<dbReference type="InterPro" id="IPR017896">
    <property type="entry name" value="4Fe4S_Fe-S-bd"/>
</dbReference>
<dbReference type="PROSITE" id="PS50111">
    <property type="entry name" value="CHEMOTAXIS_TRANSDUC_2"/>
    <property type="match status" value="1"/>
</dbReference>
<keyword evidence="5 6" id="KW-0807">Transducer</keyword>
<feature type="domain" description="4Fe-4S ferredoxin-type" evidence="9">
    <location>
        <begin position="37"/>
        <end position="66"/>
    </location>
</feature>
<dbReference type="PANTHER" id="PTHR32089:SF112">
    <property type="entry name" value="LYSOZYME-LIKE PROTEIN-RELATED"/>
    <property type="match status" value="1"/>
</dbReference>
<dbReference type="InterPro" id="IPR017900">
    <property type="entry name" value="4Fe4S_Fe_S_CS"/>
</dbReference>
<accession>A0ABM7PJL7</accession>
<dbReference type="Gene3D" id="3.30.70.20">
    <property type="match status" value="1"/>
</dbReference>
<feature type="domain" description="Methyl-accepting transducer" evidence="8">
    <location>
        <begin position="459"/>
        <end position="645"/>
    </location>
</feature>
<dbReference type="Pfam" id="PF02906">
    <property type="entry name" value="Fe_hyd_lg_C"/>
    <property type="match status" value="1"/>
</dbReference>
<protein>
    <submittedName>
        <fullName evidence="11">Sigma-54-dependent Fis family transcriptional regulator</fullName>
    </submittedName>
</protein>
<dbReference type="PANTHER" id="PTHR32089">
    <property type="entry name" value="METHYL-ACCEPTING CHEMOTAXIS PROTEIN MCPB"/>
    <property type="match status" value="1"/>
</dbReference>
<gene>
    <name evidence="11" type="ORF">DSLASN_33910</name>
</gene>
<dbReference type="InterPro" id="IPR004089">
    <property type="entry name" value="MCPsignal_dom"/>
</dbReference>
<evidence type="ECO:0000256" key="4">
    <source>
        <dbReference type="ARBA" id="ARBA00023014"/>
    </source>
</evidence>
<dbReference type="Pfam" id="PF00015">
    <property type="entry name" value="MCPsignal"/>
    <property type="match status" value="1"/>
</dbReference>
<keyword evidence="1" id="KW-0004">4Fe-4S</keyword>
<evidence type="ECO:0000256" key="6">
    <source>
        <dbReference type="PROSITE-ProRule" id="PRU00284"/>
    </source>
</evidence>
<evidence type="ECO:0000256" key="1">
    <source>
        <dbReference type="ARBA" id="ARBA00022485"/>
    </source>
</evidence>
<evidence type="ECO:0000256" key="7">
    <source>
        <dbReference type="SAM" id="Coils"/>
    </source>
</evidence>
<keyword evidence="7" id="KW-0175">Coiled coil</keyword>
<evidence type="ECO:0000256" key="5">
    <source>
        <dbReference type="ARBA" id="ARBA00023224"/>
    </source>
</evidence>
<proteinExistence type="predicted"/>
<keyword evidence="4" id="KW-0411">Iron-sulfur</keyword>
<dbReference type="SUPFAM" id="SSF58104">
    <property type="entry name" value="Methyl-accepting chemotaxis protein (MCP) signaling domain"/>
    <property type="match status" value="1"/>
</dbReference>
<keyword evidence="3" id="KW-0408">Iron</keyword>
<dbReference type="PROSITE" id="PS51379">
    <property type="entry name" value="4FE4S_FER_2"/>
    <property type="match status" value="2"/>
</dbReference>
<evidence type="ECO:0000313" key="11">
    <source>
        <dbReference type="EMBL" id="BCS97759.1"/>
    </source>
</evidence>
<dbReference type="SMART" id="SM00283">
    <property type="entry name" value="MA"/>
    <property type="match status" value="1"/>
</dbReference>
<evidence type="ECO:0000313" key="12">
    <source>
        <dbReference type="Proteomes" id="UP001320148"/>
    </source>
</evidence>
<evidence type="ECO:0000256" key="2">
    <source>
        <dbReference type="ARBA" id="ARBA00022723"/>
    </source>
</evidence>
<dbReference type="SUPFAM" id="SSF53920">
    <property type="entry name" value="Fe-only hydrogenase"/>
    <property type="match status" value="1"/>
</dbReference>
<dbReference type="SUPFAM" id="SSF54862">
    <property type="entry name" value="4Fe-4S ferredoxins"/>
    <property type="match status" value="1"/>
</dbReference>
<reference evidence="11 12" key="1">
    <citation type="submission" date="2021-02" db="EMBL/GenBank/DDBJ databases">
        <title>Complete genome of Desulfoluna sp. strain ASN36.</title>
        <authorList>
            <person name="Takahashi A."/>
            <person name="Kojima H."/>
            <person name="Fukui M."/>
        </authorList>
    </citation>
    <scope>NUCLEOTIDE SEQUENCE [LARGE SCALE GENOMIC DNA]</scope>
    <source>
        <strain evidence="11 12">ASN36</strain>
    </source>
</reference>
<dbReference type="EMBL" id="AP024488">
    <property type="protein sequence ID" value="BCS97759.1"/>
    <property type="molecule type" value="Genomic_DNA"/>
</dbReference>
<dbReference type="InterPro" id="IPR009016">
    <property type="entry name" value="Fe_hydrogenase"/>
</dbReference>
<dbReference type="PROSITE" id="PS51656">
    <property type="entry name" value="4FE4S"/>
    <property type="match status" value="1"/>
</dbReference>
<dbReference type="Pfam" id="PF04060">
    <property type="entry name" value="FeS"/>
    <property type="match status" value="1"/>
</dbReference>
<evidence type="ECO:0000259" key="9">
    <source>
        <dbReference type="PROSITE" id="PS51379"/>
    </source>
</evidence>
<dbReference type="InterPro" id="IPR007202">
    <property type="entry name" value="4Fe-4S_dom"/>
</dbReference>
<name>A0ABM7PJL7_9BACT</name>